<keyword evidence="2" id="KW-1185">Reference proteome</keyword>
<sequence>MPFELSEEYLSFLASFPTAESIAQLSRGSGLPPHIARRAYRELSSILQMRFLIDFPKLRILPVALLIDGHCPSWLGATLIASLEGPVRNTLCVGFASLKRALELQDEHLIKGLELNYWDFTSYPSSSPREPREEDYALPTPPKGFYTRPDAVDLAVLSFKLDSPFEKITECYKKALRLDETLRELSSSTLAYHFRKHLKPFWKGNRAYLVQPIVENPVQVYIIEGWRSPVVARTVTTLLGYWFSIVDEKKALIVSQFTTREKVAFYRFLRSMGVRVVFGELIMVPEETKYLRPLLWRNVKHARWASSFESVESEKPVFP</sequence>
<organism evidence="1 2">
    <name type="scientific">Infirmifilum uzonense</name>
    <dbReference type="NCBI Taxonomy" id="1550241"/>
    <lineage>
        <taxon>Archaea</taxon>
        <taxon>Thermoproteota</taxon>
        <taxon>Thermoprotei</taxon>
        <taxon>Thermofilales</taxon>
        <taxon>Thermofilaceae</taxon>
        <taxon>Infirmifilum</taxon>
    </lineage>
</organism>
<reference evidence="1 2" key="1">
    <citation type="journal article" date="2015" name="Stand. Genomic Sci.">
        <title>Complete genome sequence of and proposal of Thermofilum uzonense sp. nov. a novel hyperthermophilic crenarchaeon and emended description of the genus Thermofilum.</title>
        <authorList>
            <person name="Toshchakov S.V."/>
            <person name="Korzhenkov A.A."/>
            <person name="Samarov N.I."/>
            <person name="Mazunin I.O."/>
            <person name="Mozhey O.I."/>
            <person name="Shmyr I.S."/>
            <person name="Derbikova K.S."/>
            <person name="Taranov E.A."/>
            <person name="Dominova I.N."/>
            <person name="Bonch-Osmolovskaya E.A."/>
            <person name="Patrushev M.V."/>
            <person name="Podosokorskaya O.A."/>
            <person name="Kublanov I.V."/>
        </authorList>
    </citation>
    <scope>NUCLEOTIDE SEQUENCE [LARGE SCALE GENOMIC DNA]</scope>
    <source>
        <strain evidence="1 2">1807-2</strain>
    </source>
</reference>
<evidence type="ECO:0000313" key="1">
    <source>
        <dbReference type="EMBL" id="AKG38494.1"/>
    </source>
</evidence>
<accession>A0A0F7FI83</accession>
<evidence type="ECO:0000313" key="2">
    <source>
        <dbReference type="Proteomes" id="UP000067434"/>
    </source>
</evidence>
<protein>
    <submittedName>
        <fullName evidence="1">Uncharacterized protein</fullName>
    </submittedName>
</protein>
<dbReference type="RefSeq" id="WP_052883904.1">
    <property type="nucleotide sequence ID" value="NZ_CP009961.1"/>
</dbReference>
<dbReference type="EMBL" id="CP009961">
    <property type="protein sequence ID" value="AKG38494.1"/>
    <property type="molecule type" value="Genomic_DNA"/>
</dbReference>
<proteinExistence type="predicted"/>
<dbReference type="Proteomes" id="UP000067434">
    <property type="component" value="Chromosome"/>
</dbReference>
<dbReference type="AlphaFoldDB" id="A0A0F7FI83"/>
<gene>
    <name evidence="1" type="ORF">MA03_03255</name>
</gene>
<dbReference type="GeneID" id="25401216"/>
<dbReference type="HOGENOM" id="CLU_856911_0_0_2"/>
<dbReference type="KEGG" id="thf:MA03_03255"/>
<name>A0A0F7FI83_9CREN</name>
<dbReference type="OrthoDB" id="380621at2157"/>
<dbReference type="STRING" id="1550241.MA03_03255"/>
<dbReference type="PATRIC" id="fig|1550241.5.peg.688"/>